<dbReference type="EMBL" id="CP089982">
    <property type="protein sequence ID" value="WXA97742.1"/>
    <property type="molecule type" value="Genomic_DNA"/>
</dbReference>
<keyword evidence="4 6" id="KW-1133">Transmembrane helix</keyword>
<feature type="transmembrane region" description="Helical" evidence="6">
    <location>
        <begin position="112"/>
        <end position="137"/>
    </location>
</feature>
<name>A0ABZ2KGD6_9BACT</name>
<evidence type="ECO:0000256" key="6">
    <source>
        <dbReference type="SAM" id="Phobius"/>
    </source>
</evidence>
<reference evidence="7 8" key="1">
    <citation type="submission" date="2021-12" db="EMBL/GenBank/DDBJ databases">
        <title>Discovery of the Pendulisporaceae a myxobacterial family with distinct sporulation behavior and unique specialized metabolism.</title>
        <authorList>
            <person name="Garcia R."/>
            <person name="Popoff A."/>
            <person name="Bader C.D."/>
            <person name="Loehr J."/>
            <person name="Walesch S."/>
            <person name="Walt C."/>
            <person name="Boldt J."/>
            <person name="Bunk B."/>
            <person name="Haeckl F.J.F.P.J."/>
            <person name="Gunesch A.P."/>
            <person name="Birkelbach J."/>
            <person name="Nuebel U."/>
            <person name="Pietschmann T."/>
            <person name="Bach T."/>
            <person name="Mueller R."/>
        </authorList>
    </citation>
    <scope>NUCLEOTIDE SEQUENCE [LARGE SCALE GENOMIC DNA]</scope>
    <source>
        <strain evidence="7 8">MSr12523</strain>
    </source>
</reference>
<keyword evidence="2" id="KW-1003">Cell membrane</keyword>
<feature type="transmembrane region" description="Helical" evidence="6">
    <location>
        <begin position="40"/>
        <end position="67"/>
    </location>
</feature>
<dbReference type="Pfam" id="PF01810">
    <property type="entry name" value="LysE"/>
    <property type="match status" value="1"/>
</dbReference>
<dbReference type="PANTHER" id="PTHR30086:SF20">
    <property type="entry name" value="ARGININE EXPORTER PROTEIN ARGO-RELATED"/>
    <property type="match status" value="1"/>
</dbReference>
<dbReference type="Proteomes" id="UP001379533">
    <property type="component" value="Chromosome"/>
</dbReference>
<accession>A0ABZ2KGD6</accession>
<feature type="transmembrane region" description="Helical" evidence="6">
    <location>
        <begin position="149"/>
        <end position="171"/>
    </location>
</feature>
<dbReference type="InterPro" id="IPR001123">
    <property type="entry name" value="LeuE-type"/>
</dbReference>
<protein>
    <submittedName>
        <fullName evidence="7">LysE family translocator</fullName>
    </submittedName>
</protein>
<evidence type="ECO:0000256" key="3">
    <source>
        <dbReference type="ARBA" id="ARBA00022692"/>
    </source>
</evidence>
<feature type="transmembrane region" description="Helical" evidence="6">
    <location>
        <begin position="73"/>
        <end position="91"/>
    </location>
</feature>
<evidence type="ECO:0000256" key="1">
    <source>
        <dbReference type="ARBA" id="ARBA00004651"/>
    </source>
</evidence>
<dbReference type="RefSeq" id="WP_394848361.1">
    <property type="nucleotide sequence ID" value="NZ_CP089982.1"/>
</dbReference>
<evidence type="ECO:0000313" key="7">
    <source>
        <dbReference type="EMBL" id="WXA97742.1"/>
    </source>
</evidence>
<proteinExistence type="predicted"/>
<keyword evidence="5 6" id="KW-0472">Membrane</keyword>
<organism evidence="7 8">
    <name type="scientific">Pendulispora brunnea</name>
    <dbReference type="NCBI Taxonomy" id="2905690"/>
    <lineage>
        <taxon>Bacteria</taxon>
        <taxon>Pseudomonadati</taxon>
        <taxon>Myxococcota</taxon>
        <taxon>Myxococcia</taxon>
        <taxon>Myxococcales</taxon>
        <taxon>Sorangiineae</taxon>
        <taxon>Pendulisporaceae</taxon>
        <taxon>Pendulispora</taxon>
    </lineage>
</organism>
<evidence type="ECO:0000313" key="8">
    <source>
        <dbReference type="Proteomes" id="UP001379533"/>
    </source>
</evidence>
<keyword evidence="8" id="KW-1185">Reference proteome</keyword>
<keyword evidence="3 6" id="KW-0812">Transmembrane</keyword>
<feature type="transmembrane region" description="Helical" evidence="6">
    <location>
        <begin position="6"/>
        <end position="28"/>
    </location>
</feature>
<evidence type="ECO:0000256" key="5">
    <source>
        <dbReference type="ARBA" id="ARBA00023136"/>
    </source>
</evidence>
<evidence type="ECO:0000256" key="4">
    <source>
        <dbReference type="ARBA" id="ARBA00022989"/>
    </source>
</evidence>
<evidence type="ECO:0000256" key="2">
    <source>
        <dbReference type="ARBA" id="ARBA00022475"/>
    </source>
</evidence>
<gene>
    <name evidence="7" type="ORF">LZC95_12965</name>
</gene>
<comment type="subcellular location">
    <subcellularLocation>
        <location evidence="1">Cell membrane</location>
        <topology evidence="1">Multi-pass membrane protein</topology>
    </subcellularLocation>
</comment>
<feature type="transmembrane region" description="Helical" evidence="6">
    <location>
        <begin position="183"/>
        <end position="203"/>
    </location>
</feature>
<dbReference type="PANTHER" id="PTHR30086">
    <property type="entry name" value="ARGININE EXPORTER PROTEIN ARGO"/>
    <property type="match status" value="1"/>
</dbReference>
<sequence length="204" mass="21385">MVVPVFLKAVFLGLSVAAPVGPIGILCIRRTLTDGRKLGFACGMGAATADAIYGLVAGIGVSAIARAFAEHQAVFRIAGALYLAYLAFRIWTAEVPEEGAKVAGGNAFSAWLSTLALTVTNPMTIAAFLAMFSSFGIEPGESPWIDTGTLVGGVFVGSAAWWFALSGGVSLMRQRLRRAHLVWINRVSATGLFAFALSAALFVR</sequence>